<dbReference type="GO" id="GO:0016020">
    <property type="term" value="C:membrane"/>
    <property type="evidence" value="ECO:0007669"/>
    <property type="project" value="UniProtKB-SubCell"/>
</dbReference>
<dbReference type="InterPro" id="IPR015631">
    <property type="entry name" value="CD2/SLAM_rcpt"/>
</dbReference>
<dbReference type="PANTHER" id="PTHR12080:SF134">
    <property type="entry name" value="CD48 ANTIGEN"/>
    <property type="match status" value="1"/>
</dbReference>
<feature type="domain" description="Ig-like" evidence="8">
    <location>
        <begin position="144"/>
        <end position="219"/>
    </location>
</feature>
<feature type="compositionally biased region" description="Basic residues" evidence="5">
    <location>
        <begin position="373"/>
        <end position="383"/>
    </location>
</feature>
<keyword evidence="2 7" id="KW-0732">Signal</keyword>
<dbReference type="Gene3D" id="2.60.40.10">
    <property type="entry name" value="Immunoglobulins"/>
    <property type="match status" value="2"/>
</dbReference>
<dbReference type="Ensembl" id="ENSDLAT00005066035.2">
    <property type="protein sequence ID" value="ENSDLAP00005062393.2"/>
    <property type="gene ID" value="ENSDLAG00005026014.2"/>
</dbReference>
<dbReference type="PANTHER" id="PTHR12080">
    <property type="entry name" value="SIGNALING LYMPHOCYTIC ACTIVATION MOLECULE"/>
    <property type="match status" value="1"/>
</dbReference>
<dbReference type="InterPro" id="IPR036179">
    <property type="entry name" value="Ig-like_dom_sf"/>
</dbReference>
<dbReference type="GeneID" id="127378956"/>
<evidence type="ECO:0000259" key="8">
    <source>
        <dbReference type="PROSITE" id="PS50835"/>
    </source>
</evidence>
<evidence type="ECO:0000313" key="9">
    <source>
        <dbReference type="Ensembl" id="ENSDLAP00005062393.2"/>
    </source>
</evidence>
<feature type="region of interest" description="Disordered" evidence="5">
    <location>
        <begin position="285"/>
        <end position="383"/>
    </location>
</feature>
<keyword evidence="3 6" id="KW-0472">Membrane</keyword>
<keyword evidence="6" id="KW-1133">Transmembrane helix</keyword>
<feature type="signal peptide" evidence="7">
    <location>
        <begin position="1"/>
        <end position="46"/>
    </location>
</feature>
<gene>
    <name evidence="9" type="primary">LOC127378956</name>
</gene>
<keyword evidence="6" id="KW-0812">Transmembrane</keyword>
<dbReference type="RefSeq" id="XP_051284296.1">
    <property type="nucleotide sequence ID" value="XM_051428336.1"/>
</dbReference>
<comment type="subcellular location">
    <subcellularLocation>
        <location evidence="1">Membrane</location>
    </subcellularLocation>
</comment>
<evidence type="ECO:0000256" key="5">
    <source>
        <dbReference type="SAM" id="MobiDB-lite"/>
    </source>
</evidence>
<feature type="transmembrane region" description="Helical" evidence="6">
    <location>
        <begin position="239"/>
        <end position="261"/>
    </location>
</feature>
<reference evidence="9" key="2">
    <citation type="submission" date="2025-09" db="UniProtKB">
        <authorList>
            <consortium name="Ensembl"/>
        </authorList>
    </citation>
    <scope>IDENTIFICATION</scope>
</reference>
<evidence type="ECO:0000256" key="3">
    <source>
        <dbReference type="ARBA" id="ARBA00023136"/>
    </source>
</evidence>
<evidence type="ECO:0000256" key="2">
    <source>
        <dbReference type="ARBA" id="ARBA00022729"/>
    </source>
</evidence>
<evidence type="ECO:0000256" key="4">
    <source>
        <dbReference type="ARBA" id="ARBA00023180"/>
    </source>
</evidence>
<dbReference type="PROSITE" id="PS50835">
    <property type="entry name" value="IG_LIKE"/>
    <property type="match status" value="1"/>
</dbReference>
<dbReference type="SUPFAM" id="SSF48726">
    <property type="entry name" value="Immunoglobulin"/>
    <property type="match status" value="2"/>
</dbReference>
<feature type="compositionally biased region" description="Basic residues" evidence="5">
    <location>
        <begin position="288"/>
        <end position="298"/>
    </location>
</feature>
<sequence>MAVVVLTLHSVNSCRLNSVRMMMKMAAASTVTALLLFCSLFASADSQDQCDINVATNGNITVPLNHQLKPSERLIWTQGNTVILTRRENTKNPTNLYENGSLKLTNVKKSDGGLYKPGVFIGGQAIQKELKSILLCIIDPVPKPKVRIECPKTGNKIQFICEVGKIAPKDVSIEWHRNGKVVDKQKDKSLTFKADDVMTDTFSCKVTNRVSSMTSESLKQPCISTGFVFPEEVFGINTWILVAIGGGVVMVLILIIIFCCVRNSRKKRLQLKDEEELRLGWTNPNQQQHHHHHHHQHSHLPEQQHPHHQHHHQQQPAGHTGPRQHRTKQPRNQQRPKAPDVPNDQPQPSPRRPAQAPRPVDNDDEQPPPLPQPRKKAPKTPRV</sequence>
<dbReference type="InterPro" id="IPR013783">
    <property type="entry name" value="Ig-like_fold"/>
</dbReference>
<keyword evidence="10" id="KW-1185">Reference proteome</keyword>
<keyword evidence="4" id="KW-0325">Glycoprotein</keyword>
<protein>
    <recommendedName>
        <fullName evidence="8">Ig-like domain-containing protein</fullName>
    </recommendedName>
</protein>
<dbReference type="OrthoDB" id="8963224at2759"/>
<evidence type="ECO:0000256" key="7">
    <source>
        <dbReference type="SAM" id="SignalP"/>
    </source>
</evidence>
<dbReference type="InterPro" id="IPR007110">
    <property type="entry name" value="Ig-like_dom"/>
</dbReference>
<dbReference type="OMA" id="DIPNFQM"/>
<dbReference type="AlphaFoldDB" id="A0A8C4IXQ7"/>
<accession>A0A8C4IXQ7</accession>
<proteinExistence type="predicted"/>
<evidence type="ECO:0000256" key="1">
    <source>
        <dbReference type="ARBA" id="ARBA00004370"/>
    </source>
</evidence>
<feature type="chain" id="PRO_5035760922" description="Ig-like domain-containing protein" evidence="7">
    <location>
        <begin position="47"/>
        <end position="383"/>
    </location>
</feature>
<evidence type="ECO:0000313" key="10">
    <source>
        <dbReference type="Proteomes" id="UP000694389"/>
    </source>
</evidence>
<dbReference type="RefSeq" id="XP_051284297.1">
    <property type="nucleotide sequence ID" value="XM_051428337.1"/>
</dbReference>
<organism evidence="9 10">
    <name type="scientific">Dicentrarchus labrax</name>
    <name type="common">European seabass</name>
    <name type="synonym">Morone labrax</name>
    <dbReference type="NCBI Taxonomy" id="13489"/>
    <lineage>
        <taxon>Eukaryota</taxon>
        <taxon>Metazoa</taxon>
        <taxon>Chordata</taxon>
        <taxon>Craniata</taxon>
        <taxon>Vertebrata</taxon>
        <taxon>Euteleostomi</taxon>
        <taxon>Actinopterygii</taxon>
        <taxon>Neopterygii</taxon>
        <taxon>Teleostei</taxon>
        <taxon>Neoteleostei</taxon>
        <taxon>Acanthomorphata</taxon>
        <taxon>Eupercaria</taxon>
        <taxon>Moronidae</taxon>
        <taxon>Dicentrarchus</taxon>
    </lineage>
</organism>
<reference evidence="9" key="1">
    <citation type="submission" date="2025-08" db="UniProtKB">
        <authorList>
            <consortium name="Ensembl"/>
        </authorList>
    </citation>
    <scope>IDENTIFICATION</scope>
</reference>
<evidence type="ECO:0000256" key="6">
    <source>
        <dbReference type="SAM" id="Phobius"/>
    </source>
</evidence>
<dbReference type="GeneTree" id="ENSGT00950000183302"/>
<dbReference type="Proteomes" id="UP000694389">
    <property type="component" value="Unassembled WGS sequence"/>
</dbReference>
<name>A0A8C4IXQ7_DICLA</name>